<feature type="region of interest" description="Disordered" evidence="1">
    <location>
        <begin position="556"/>
        <end position="612"/>
    </location>
</feature>
<keyword evidence="2" id="KW-0472">Membrane</keyword>
<dbReference type="Proteomes" id="UP000887572">
    <property type="component" value="Unplaced"/>
</dbReference>
<keyword evidence="2" id="KW-0812">Transmembrane</keyword>
<evidence type="ECO:0000313" key="3">
    <source>
        <dbReference type="Proteomes" id="UP000887572"/>
    </source>
</evidence>
<dbReference type="AlphaFoldDB" id="A0A914GNZ2"/>
<sequence length="814" mass="89177">MIKNANSVSQGGHESKLWGALGLVAGALIHFLIRLLRLTALLRRRGRNRAARLPPAPPAERGNITLPFVLISLLCVRACHPASRPAPENETLPDLPLNFRQLLLVYLALLHIAILVFFLSPRWRINPPPHLPILPFLFFTSSFGENGMGPALPTIRNFNRQMDGVGTDFDPRTPSGPNNANGPCTTLSEADYPWAEGSPGAREQQHLIGAAIVGSPPPTGRRIWPPPDDASGRGSRERAGEGGLEEGRQLPTPHLQPHFGEAPDSRQPARPPGSRALWPPASDRSGTLTTVHNPARRVRFSGGEEHQPPVALRPPPTAARSGPVGPPPGSRAVSRGPSASDGSGRVRPATPPAVRLRRSQPEHEQAVEQYIELILGPNWPSDSWKRAELELHFAELDDAGWMFRHVRTGWFFPPSAVLGVQPANEQEIWPGMTVADFHGLRGRPLKWAHWPCIYHPRGVIGSSRRSRSRQRRTGREPWRAGDDHCDWHSIESLRFARPGTNNDNAEDEEILGARARSFTNRPFRSWKRTIRHGFGLCLPLRAAPCRPDPFPGPAGKLRPSAFHRQTGRRLEPTGGWARTRTTTSGERSAWGEESPGDGRGPNNRAPSHSQFSRIRHVARRLHHRHRFRRVRRNATTWTNASVLTRRPDPAETGNTVARGRRHRSSLRAQHRPPQSGTGGCGIASGRTASGDSGSEASGKMAAPAIRLPAAPGPSTARPLGGSHHSQLPTRGHRTRAEDDDAARELADLEEEDWELDEAACSQPGTSQMPPVPEDLTLREAERYVCIDEDDDWESCKGSPTPPASTSGAGGNVAK</sequence>
<keyword evidence="3" id="KW-1185">Reference proteome</keyword>
<feature type="transmembrane region" description="Helical" evidence="2">
    <location>
        <begin position="20"/>
        <end position="42"/>
    </location>
</feature>
<evidence type="ECO:0000313" key="4">
    <source>
        <dbReference type="WBParaSite" id="Gr19_v10_g10006.t1"/>
    </source>
</evidence>
<dbReference type="WBParaSite" id="Gr19_v10_g10006.t1">
    <property type="protein sequence ID" value="Gr19_v10_g10006.t1"/>
    <property type="gene ID" value="Gr19_v10_g10006"/>
</dbReference>
<feature type="region of interest" description="Disordered" evidence="1">
    <location>
        <begin position="790"/>
        <end position="814"/>
    </location>
</feature>
<feature type="compositionally biased region" description="Polar residues" evidence="1">
    <location>
        <begin position="686"/>
        <end position="695"/>
    </location>
</feature>
<name>A0A914GNZ2_GLORO</name>
<feature type="region of interest" description="Disordered" evidence="1">
    <location>
        <begin position="638"/>
        <end position="776"/>
    </location>
</feature>
<feature type="compositionally biased region" description="Acidic residues" evidence="1">
    <location>
        <begin position="737"/>
        <end position="757"/>
    </location>
</feature>
<protein>
    <submittedName>
        <fullName evidence="4">Uncharacterized protein</fullName>
    </submittedName>
</protein>
<feature type="compositionally biased region" description="Basic residues" evidence="1">
    <location>
        <begin position="658"/>
        <end position="670"/>
    </location>
</feature>
<accession>A0A914GNZ2</accession>
<reference evidence="4" key="1">
    <citation type="submission" date="2022-11" db="UniProtKB">
        <authorList>
            <consortium name="WormBaseParasite"/>
        </authorList>
    </citation>
    <scope>IDENTIFICATION</scope>
</reference>
<feature type="transmembrane region" description="Helical" evidence="2">
    <location>
        <begin position="103"/>
        <end position="121"/>
    </location>
</feature>
<organism evidence="3 4">
    <name type="scientific">Globodera rostochiensis</name>
    <name type="common">Golden nematode worm</name>
    <name type="synonym">Heterodera rostochiensis</name>
    <dbReference type="NCBI Taxonomy" id="31243"/>
    <lineage>
        <taxon>Eukaryota</taxon>
        <taxon>Metazoa</taxon>
        <taxon>Ecdysozoa</taxon>
        <taxon>Nematoda</taxon>
        <taxon>Chromadorea</taxon>
        <taxon>Rhabditida</taxon>
        <taxon>Tylenchina</taxon>
        <taxon>Tylenchomorpha</taxon>
        <taxon>Tylenchoidea</taxon>
        <taxon>Heteroderidae</taxon>
        <taxon>Heteroderinae</taxon>
        <taxon>Globodera</taxon>
    </lineage>
</organism>
<evidence type="ECO:0000256" key="1">
    <source>
        <dbReference type="SAM" id="MobiDB-lite"/>
    </source>
</evidence>
<proteinExistence type="predicted"/>
<keyword evidence="2" id="KW-1133">Transmembrane helix</keyword>
<feature type="region of interest" description="Disordered" evidence="1">
    <location>
        <begin position="212"/>
        <end position="361"/>
    </location>
</feature>
<feature type="compositionally biased region" description="Pro residues" evidence="1">
    <location>
        <begin position="215"/>
        <end position="228"/>
    </location>
</feature>
<feature type="compositionally biased region" description="Basic and acidic residues" evidence="1">
    <location>
        <begin position="230"/>
        <end position="248"/>
    </location>
</feature>
<evidence type="ECO:0000256" key="2">
    <source>
        <dbReference type="SAM" id="Phobius"/>
    </source>
</evidence>